<dbReference type="OrthoDB" id="6629881at2"/>
<dbReference type="EMBL" id="RHFN01000011">
    <property type="protein sequence ID" value="ROU13715.1"/>
    <property type="molecule type" value="Genomic_DNA"/>
</dbReference>
<evidence type="ECO:0000313" key="1">
    <source>
        <dbReference type="EMBL" id="ROU13715.1"/>
    </source>
</evidence>
<dbReference type="RefSeq" id="WP_123651412.1">
    <property type="nucleotide sequence ID" value="NZ_RHFN01000011.1"/>
</dbReference>
<evidence type="ECO:0000313" key="2">
    <source>
        <dbReference type="Proteomes" id="UP000268051"/>
    </source>
</evidence>
<gene>
    <name evidence="1" type="ORF">EB837_12375</name>
</gene>
<accession>A0A3N2S216</accession>
<name>A0A3N2S216_9ENTR</name>
<comment type="caution">
    <text evidence="1">The sequence shown here is derived from an EMBL/GenBank/DDBJ whole genome shotgun (WGS) entry which is preliminary data.</text>
</comment>
<proteinExistence type="predicted"/>
<dbReference type="AlphaFoldDB" id="A0A3N2S216"/>
<sequence>MSLFQCDNCGCRENTALSSQGCNGFFVKLFDWSYAPERKGMRLCSACAPVKYRDGTSTGFGEWHRVFPRVYLPKGMFITNGVGNLAHRETGDEDCMKYAQESAQ</sequence>
<protein>
    <submittedName>
        <fullName evidence="1">Uncharacterized protein</fullName>
    </submittedName>
</protein>
<reference evidence="1 2" key="1">
    <citation type="submission" date="2018-10" db="EMBL/GenBank/DDBJ databases">
        <title>Horizontal transference of carbapenem resistance between Klebsiella pneumoniae and Kluyvera ascorbata during abdominal infection: a case report.</title>
        <authorList>
            <person name="Raro O.H.F."/>
            <person name="Lima-Morales D."/>
            <person name="Barth A.L."/>
            <person name="Paim T.G.S."/>
            <person name="Mott M.P."/>
            <person name="Riche C.V.W."/>
            <person name="Teixeira U.F."/>
            <person name="Waechter F."/>
            <person name="Dias C.A.G."/>
        </authorList>
    </citation>
    <scope>NUCLEOTIDE SEQUENCE [LARGE SCALE GENOMIC DNA]</scope>
    <source>
        <strain evidence="1 2">OT2</strain>
    </source>
</reference>
<dbReference type="Proteomes" id="UP000268051">
    <property type="component" value="Unassembled WGS sequence"/>
</dbReference>
<organism evidence="1 2">
    <name type="scientific">Kluyvera ascorbata</name>
    <dbReference type="NCBI Taxonomy" id="51288"/>
    <lineage>
        <taxon>Bacteria</taxon>
        <taxon>Pseudomonadati</taxon>
        <taxon>Pseudomonadota</taxon>
        <taxon>Gammaproteobacteria</taxon>
        <taxon>Enterobacterales</taxon>
        <taxon>Enterobacteriaceae</taxon>
        <taxon>Kluyvera</taxon>
    </lineage>
</organism>